<dbReference type="HOGENOM" id="CLU_401919_0_0_1"/>
<organism evidence="6 7">
    <name type="scientific">Paramecium tetraurelia</name>
    <dbReference type="NCBI Taxonomy" id="5888"/>
    <lineage>
        <taxon>Eukaryota</taxon>
        <taxon>Sar</taxon>
        <taxon>Alveolata</taxon>
        <taxon>Ciliophora</taxon>
        <taxon>Intramacronucleata</taxon>
        <taxon>Oligohymenophorea</taxon>
        <taxon>Peniculida</taxon>
        <taxon>Parameciidae</taxon>
        <taxon>Paramecium</taxon>
    </lineage>
</organism>
<dbReference type="CDD" id="cd02248">
    <property type="entry name" value="Peptidase_C1A"/>
    <property type="match status" value="1"/>
</dbReference>
<feature type="domain" description="Cathepsin propeptide inhibitor" evidence="5">
    <location>
        <begin position="324"/>
        <end position="374"/>
    </location>
</feature>
<dbReference type="InterPro" id="IPR000668">
    <property type="entry name" value="Peptidase_C1A_C"/>
</dbReference>
<evidence type="ECO:0000313" key="6">
    <source>
        <dbReference type="EMBL" id="CAK80672.1"/>
    </source>
</evidence>
<dbReference type="GO" id="GO:0004197">
    <property type="term" value="F:cysteine-type endopeptidase activity"/>
    <property type="evidence" value="ECO:0000318"/>
    <property type="project" value="GO_Central"/>
</dbReference>
<evidence type="ECO:0000256" key="1">
    <source>
        <dbReference type="ARBA" id="ARBA00008455"/>
    </source>
</evidence>
<dbReference type="Pfam" id="PF00112">
    <property type="entry name" value="Peptidase_C1"/>
    <property type="match status" value="2"/>
</dbReference>
<dbReference type="SMART" id="SM00645">
    <property type="entry name" value="Pept_C1"/>
    <property type="match status" value="2"/>
</dbReference>
<dbReference type="OrthoDB" id="190265at2759"/>
<feature type="signal peptide" evidence="3">
    <location>
        <begin position="1"/>
        <end position="15"/>
    </location>
</feature>
<dbReference type="OMA" id="AVIHESW"/>
<accession>A0DCA5</accession>
<keyword evidence="2" id="KW-0865">Zymogen</keyword>
<dbReference type="AlphaFoldDB" id="A0DCA5"/>
<dbReference type="SUPFAM" id="SSF54001">
    <property type="entry name" value="Cysteine proteinases"/>
    <property type="match status" value="2"/>
</dbReference>
<evidence type="ECO:0000259" key="4">
    <source>
        <dbReference type="SMART" id="SM00645"/>
    </source>
</evidence>
<evidence type="ECO:0000256" key="3">
    <source>
        <dbReference type="SAM" id="SignalP"/>
    </source>
</evidence>
<dbReference type="FunFam" id="3.90.70.10:FF:000357">
    <property type="entry name" value="Uncharacterized protein"/>
    <property type="match status" value="1"/>
</dbReference>
<evidence type="ECO:0000259" key="5">
    <source>
        <dbReference type="SMART" id="SM00848"/>
    </source>
</evidence>
<dbReference type="GO" id="GO:0005764">
    <property type="term" value="C:lysosome"/>
    <property type="evidence" value="ECO:0000318"/>
    <property type="project" value="GO_Central"/>
</dbReference>
<comment type="similarity">
    <text evidence="1">Belongs to the peptidase C1 family.</text>
</comment>
<dbReference type="GO" id="GO:0005615">
    <property type="term" value="C:extracellular space"/>
    <property type="evidence" value="ECO:0000318"/>
    <property type="project" value="GO_Central"/>
</dbReference>
<dbReference type="InterPro" id="IPR013128">
    <property type="entry name" value="Peptidase_C1A"/>
</dbReference>
<protein>
    <recommendedName>
        <fullName evidence="8">Peptidase C1A papain C-terminal domain-containing protein</fullName>
    </recommendedName>
</protein>
<dbReference type="RefSeq" id="XP_001448069.1">
    <property type="nucleotide sequence ID" value="XM_001448032.2"/>
</dbReference>
<reference evidence="6 7" key="1">
    <citation type="journal article" date="2006" name="Nature">
        <title>Global trends of whole-genome duplications revealed by the ciliate Paramecium tetraurelia.</title>
        <authorList>
            <consortium name="Genoscope"/>
            <person name="Aury J.-M."/>
            <person name="Jaillon O."/>
            <person name="Duret L."/>
            <person name="Noel B."/>
            <person name="Jubin C."/>
            <person name="Porcel B.M."/>
            <person name="Segurens B."/>
            <person name="Daubin V."/>
            <person name="Anthouard V."/>
            <person name="Aiach N."/>
            <person name="Arnaiz O."/>
            <person name="Billaut A."/>
            <person name="Beisson J."/>
            <person name="Blanc I."/>
            <person name="Bouhouche K."/>
            <person name="Camara F."/>
            <person name="Duharcourt S."/>
            <person name="Guigo R."/>
            <person name="Gogendeau D."/>
            <person name="Katinka M."/>
            <person name="Keller A.-M."/>
            <person name="Kissmehl R."/>
            <person name="Klotz C."/>
            <person name="Koll F."/>
            <person name="Le Moue A."/>
            <person name="Lepere C."/>
            <person name="Malinsky S."/>
            <person name="Nowacki M."/>
            <person name="Nowak J.K."/>
            <person name="Plattner H."/>
            <person name="Poulain J."/>
            <person name="Ruiz F."/>
            <person name="Serrano V."/>
            <person name="Zagulski M."/>
            <person name="Dessen P."/>
            <person name="Betermier M."/>
            <person name="Weissenbach J."/>
            <person name="Scarpelli C."/>
            <person name="Schachter V."/>
            <person name="Sperling L."/>
            <person name="Meyer E."/>
            <person name="Cohen J."/>
            <person name="Wincker P."/>
        </authorList>
    </citation>
    <scope>NUCLEOTIDE SEQUENCE [LARGE SCALE GENOMIC DNA]</scope>
    <source>
        <strain evidence="6 7">Stock d4-2</strain>
    </source>
</reference>
<dbReference type="GeneID" id="5033854"/>
<dbReference type="EMBL" id="CT868374">
    <property type="protein sequence ID" value="CAK80672.1"/>
    <property type="molecule type" value="Genomic_DNA"/>
</dbReference>
<dbReference type="KEGG" id="ptm:GSPATT00015550001"/>
<dbReference type="InterPro" id="IPR039417">
    <property type="entry name" value="Peptidase_C1A_papain-like"/>
</dbReference>
<dbReference type="InParanoid" id="A0DCA5"/>
<dbReference type="STRING" id="5888.A0DCA5"/>
<evidence type="ECO:0000313" key="7">
    <source>
        <dbReference type="Proteomes" id="UP000000600"/>
    </source>
</evidence>
<dbReference type="PANTHER" id="PTHR12411">
    <property type="entry name" value="CYSTEINE PROTEASE FAMILY C1-RELATED"/>
    <property type="match status" value="1"/>
</dbReference>
<dbReference type="SMART" id="SM00848">
    <property type="entry name" value="Inhibitor_I29"/>
    <property type="match status" value="1"/>
</dbReference>
<feature type="domain" description="Peptidase C1A papain C-terminal" evidence="4">
    <location>
        <begin position="111"/>
        <end position="311"/>
    </location>
</feature>
<evidence type="ECO:0008006" key="8">
    <source>
        <dbReference type="Google" id="ProtNLM"/>
    </source>
</evidence>
<gene>
    <name evidence="6" type="ORF">GSPATT00015550001</name>
</gene>
<feature type="chain" id="PRO_5013017002" description="Peptidase C1A papain C-terminal domain-containing protein" evidence="3">
    <location>
        <begin position="16"/>
        <end position="603"/>
    </location>
</feature>
<dbReference type="Gene3D" id="3.90.70.10">
    <property type="entry name" value="Cysteine proteinases"/>
    <property type="match status" value="2"/>
</dbReference>
<keyword evidence="3" id="KW-0732">Signal</keyword>
<dbReference type="GO" id="GO:0051603">
    <property type="term" value="P:proteolysis involved in protein catabolic process"/>
    <property type="evidence" value="ECO:0000318"/>
    <property type="project" value="GO_Central"/>
</dbReference>
<name>A0DCA5_PARTE</name>
<dbReference type="Proteomes" id="UP000000600">
    <property type="component" value="Unassembled WGS sequence"/>
</dbReference>
<dbReference type="InterPro" id="IPR013201">
    <property type="entry name" value="Prot_inhib_I29"/>
</dbReference>
<evidence type="ECO:0000256" key="2">
    <source>
        <dbReference type="ARBA" id="ARBA00023145"/>
    </source>
</evidence>
<keyword evidence="7" id="KW-1185">Reference proteome</keyword>
<dbReference type="InterPro" id="IPR038765">
    <property type="entry name" value="Papain-like_cys_pep_sf"/>
</dbReference>
<feature type="domain" description="Peptidase C1A papain C-terminal" evidence="4">
    <location>
        <begin position="399"/>
        <end position="603"/>
    </location>
</feature>
<sequence length="603" mass="68000">MRLILLAILCLTLSAEPSPAVIHESWVHYEIEVKGKVWPFLDPDTNSTELAYTENFKLLDTFINQDPKVAEYDLGQTLYSDISAADFKTKYLLKDTIPAYGVARGLSTLEIPPEKTWETLMEKNAPDAGAHSWAFSAVASVEAYFNRNIPNPANYIRLATQQIIDCVTDGKSPLDALQWIKTNGIDLRSTYTVKNCVPSTQQYKIEDIRLVKADKEQLKAALQFTPVTVCFDLTKFQQYTNGVINQDCIDGTVNYCGLLLGYENDEWIIQTTLGQIVKDMKKYTYWGVEGLVRFHADVAHCGVQKYVAFPMKTNEDIQSLKDDFQEYKQQFSKVYGTQEEEDKRFQIWAYAQMDNSGLHYFGSTQYTDLTEAEFKQKYLITDFTLQLEKTFISDANLTADEDIDWRVNNNIVSEVFDQGDCISSWAISSKNCLESYFRQQTSKNVKLSLQQVIDCSDSLDPLKGCQNGIPTDALKYIKSNGLHWESKYPYTGKAQACAQVKGDQLRPTNYYKLNSVDALSQALKQRPAVVCFNASKLQSYTKGVITAQDCGGNTNNYCGLLVGKTSEYWIIQGSFGKTWGQDGYVHIAYGDNCGIISSASTII</sequence>
<dbReference type="eggNOG" id="KOG1542">
    <property type="taxonomic scope" value="Eukaryota"/>
</dbReference>
<proteinExistence type="inferred from homology"/>